<protein>
    <submittedName>
        <fullName evidence="2">Subolesin-interacting protein GI</fullName>
    </submittedName>
</protein>
<accession>B5L665</accession>
<evidence type="ECO:0000256" key="1">
    <source>
        <dbReference type="SAM" id="MobiDB-lite"/>
    </source>
</evidence>
<organism evidence="2">
    <name type="scientific">Rhipicephalus microplus</name>
    <name type="common">Cattle tick</name>
    <name type="synonym">Boophilus microplus</name>
    <dbReference type="NCBI Taxonomy" id="6941"/>
    <lineage>
        <taxon>Eukaryota</taxon>
        <taxon>Metazoa</taxon>
        <taxon>Ecdysozoa</taxon>
        <taxon>Arthropoda</taxon>
        <taxon>Chelicerata</taxon>
        <taxon>Arachnida</taxon>
        <taxon>Acari</taxon>
        <taxon>Parasitiformes</taxon>
        <taxon>Ixodida</taxon>
        <taxon>Ixodoidea</taxon>
        <taxon>Ixodidae</taxon>
        <taxon>Rhipicephalinae</taxon>
        <taxon>Rhipicephalus</taxon>
        <taxon>Boophilus</taxon>
    </lineage>
</organism>
<dbReference type="EMBL" id="EU436162">
    <property type="protein sequence ID" value="ACC54423.1"/>
    <property type="molecule type" value="mRNA"/>
</dbReference>
<name>B5L665_RHIMP</name>
<reference evidence="2" key="1">
    <citation type="journal article" date="2008" name="BMC Genomics">
        <title>Evidence of the role of tick subolesin in gene expression.</title>
        <authorList>
            <person name="de la Fuente J."/>
            <person name="Maritz-Olivier C."/>
            <person name="Naranjo V."/>
            <person name="Ayoubi P."/>
            <person name="Nijhof A.M."/>
            <person name="Almazan C."/>
            <person name="Canales M."/>
            <person name="Perez de la Lastra J.M."/>
            <person name="Galindo R.C."/>
            <person name="Blouin E.F."/>
            <person name="Gortazar C."/>
            <person name="Jongejan F."/>
            <person name="Kocan K.M."/>
        </authorList>
    </citation>
    <scope>NUCLEOTIDE SEQUENCE</scope>
</reference>
<feature type="compositionally biased region" description="Low complexity" evidence="1">
    <location>
        <begin position="1"/>
        <end position="14"/>
    </location>
</feature>
<sequence length="94" mass="10175">MEAGIGAASSGSSAQETTWKAPWPLTSRMLKSRRFTTLLLPAIQRPGMATTITESGSHGVFCVLTVPIALGVTPWRGSTEICLNEHNYLTQQEK</sequence>
<dbReference type="AlphaFoldDB" id="B5L665"/>
<feature type="region of interest" description="Disordered" evidence="1">
    <location>
        <begin position="1"/>
        <end position="20"/>
    </location>
</feature>
<proteinExistence type="evidence at transcript level"/>
<evidence type="ECO:0000313" key="2">
    <source>
        <dbReference type="EMBL" id="ACC54423.1"/>
    </source>
</evidence>